<keyword evidence="4" id="KW-0472">Membrane</keyword>
<dbReference type="GO" id="GO:0016020">
    <property type="term" value="C:membrane"/>
    <property type="evidence" value="ECO:0007669"/>
    <property type="project" value="UniProtKB-SubCell"/>
</dbReference>
<name>A0A183E7N0_9BILA</name>
<dbReference type="PANTHER" id="PTHR46426">
    <property type="entry name" value="PROTEIN DISULFIDE-ISOMERASE TMX3"/>
    <property type="match status" value="1"/>
</dbReference>
<proteinExistence type="predicted"/>
<evidence type="ECO:0000256" key="2">
    <source>
        <dbReference type="ARBA" id="ARBA00022692"/>
    </source>
</evidence>
<accession>A0A183E7N0</accession>
<dbReference type="WBParaSite" id="GPUH_0001699301-mRNA-1">
    <property type="protein sequence ID" value="GPUH_0001699301-mRNA-1"/>
    <property type="gene ID" value="GPUH_0001699301"/>
</dbReference>
<comment type="subcellular location">
    <subcellularLocation>
        <location evidence="1">Membrane</location>
        <topology evidence="1">Single-pass membrane protein</topology>
    </subcellularLocation>
</comment>
<organism evidence="7">
    <name type="scientific">Gongylonema pulchrum</name>
    <dbReference type="NCBI Taxonomy" id="637853"/>
    <lineage>
        <taxon>Eukaryota</taxon>
        <taxon>Metazoa</taxon>
        <taxon>Ecdysozoa</taxon>
        <taxon>Nematoda</taxon>
        <taxon>Chromadorea</taxon>
        <taxon>Rhabditida</taxon>
        <taxon>Spirurina</taxon>
        <taxon>Spiruromorpha</taxon>
        <taxon>Spiruroidea</taxon>
        <taxon>Gongylonematidae</taxon>
        <taxon>Gongylonema</taxon>
    </lineage>
</organism>
<keyword evidence="6" id="KW-1185">Reference proteome</keyword>
<dbReference type="GO" id="GO:0005783">
    <property type="term" value="C:endoplasmic reticulum"/>
    <property type="evidence" value="ECO:0007669"/>
    <property type="project" value="TreeGrafter"/>
</dbReference>
<evidence type="ECO:0000256" key="1">
    <source>
        <dbReference type="ARBA" id="ARBA00004167"/>
    </source>
</evidence>
<keyword evidence="3" id="KW-1133">Transmembrane helix</keyword>
<dbReference type="PANTHER" id="PTHR46426:SF1">
    <property type="entry name" value="PROTEIN DISULFIDE-ISOMERASE TMX3"/>
    <property type="match status" value="1"/>
</dbReference>
<evidence type="ECO:0000313" key="6">
    <source>
        <dbReference type="Proteomes" id="UP000271098"/>
    </source>
</evidence>
<dbReference type="Proteomes" id="UP000271098">
    <property type="component" value="Unassembled WGS sequence"/>
</dbReference>
<evidence type="ECO:0000256" key="4">
    <source>
        <dbReference type="ARBA" id="ARBA00023136"/>
    </source>
</evidence>
<evidence type="ECO:0000313" key="7">
    <source>
        <dbReference type="WBParaSite" id="GPUH_0001699301-mRNA-1"/>
    </source>
</evidence>
<gene>
    <name evidence="5" type="ORF">GPUH_LOCUS16971</name>
</gene>
<dbReference type="EMBL" id="UYRT01084492">
    <property type="protein sequence ID" value="VDN28914.1"/>
    <property type="molecule type" value="Genomic_DNA"/>
</dbReference>
<dbReference type="AlphaFoldDB" id="A0A183E7N0"/>
<keyword evidence="2" id="KW-0812">Transmembrane</keyword>
<reference evidence="5 6" key="2">
    <citation type="submission" date="2018-11" db="EMBL/GenBank/DDBJ databases">
        <authorList>
            <consortium name="Pathogen Informatics"/>
        </authorList>
    </citation>
    <scope>NUCLEOTIDE SEQUENCE [LARGE SCALE GENOMIC DNA]</scope>
</reference>
<evidence type="ECO:0000313" key="5">
    <source>
        <dbReference type="EMBL" id="VDN28914.1"/>
    </source>
</evidence>
<dbReference type="OrthoDB" id="5864581at2759"/>
<dbReference type="InterPro" id="IPR052250">
    <property type="entry name" value="PDI_TMX3"/>
</dbReference>
<protein>
    <submittedName>
        <fullName evidence="7">Bestrophin homolog</fullName>
    </submittedName>
</protein>
<reference evidence="7" key="1">
    <citation type="submission" date="2016-06" db="UniProtKB">
        <authorList>
            <consortium name="WormBaseParasite"/>
        </authorList>
    </citation>
    <scope>IDENTIFICATION</scope>
</reference>
<evidence type="ECO:0000256" key="3">
    <source>
        <dbReference type="ARBA" id="ARBA00022989"/>
    </source>
</evidence>
<sequence length="102" mass="11513">MTEKSIISFLERITAGGVPALGGRSISQRIKRIIYEVVTNISEMFRAQPLLTLCLFGVPLSFLSLISYCICSTDFSVDRDEIYPDEDDDSFVSDDENHQKED</sequence>